<gene>
    <name evidence="1" type="ORF">H0486_18165</name>
</gene>
<dbReference type="RefSeq" id="WP_228354492.1">
    <property type="nucleotide sequence ID" value="NZ_JACEGA010000002.1"/>
</dbReference>
<reference evidence="1 2" key="1">
    <citation type="submission" date="2020-07" db="EMBL/GenBank/DDBJ databases">
        <title>Characterization and genome sequencing of isolate MD1, a novel member within the family Lachnospiraceae.</title>
        <authorList>
            <person name="Rettenmaier R."/>
            <person name="Di Bello L."/>
            <person name="Zinser C."/>
            <person name="Scheitz K."/>
            <person name="Liebl W."/>
            <person name="Zverlov V."/>
        </authorList>
    </citation>
    <scope>NUCLEOTIDE SEQUENCE [LARGE SCALE GENOMIC DNA]</scope>
    <source>
        <strain evidence="1 2">MD1</strain>
    </source>
</reference>
<comment type="caution">
    <text evidence="1">The sequence shown here is derived from an EMBL/GenBank/DDBJ whole genome shotgun (WGS) entry which is preliminary data.</text>
</comment>
<dbReference type="Proteomes" id="UP000574276">
    <property type="component" value="Unassembled WGS sequence"/>
</dbReference>
<evidence type="ECO:0000313" key="1">
    <source>
        <dbReference type="EMBL" id="MBB2184784.1"/>
    </source>
</evidence>
<accession>A0A839K4H5</accession>
<keyword evidence="2" id="KW-1185">Reference proteome</keyword>
<proteinExistence type="predicted"/>
<protein>
    <submittedName>
        <fullName evidence="1">Uncharacterized protein</fullName>
    </submittedName>
</protein>
<name>A0A839K4H5_9FIRM</name>
<organism evidence="1 2">
    <name type="scientific">Variimorphobacter saccharofermentans</name>
    <dbReference type="NCBI Taxonomy" id="2755051"/>
    <lineage>
        <taxon>Bacteria</taxon>
        <taxon>Bacillati</taxon>
        <taxon>Bacillota</taxon>
        <taxon>Clostridia</taxon>
        <taxon>Lachnospirales</taxon>
        <taxon>Lachnospiraceae</taxon>
        <taxon>Variimorphobacter</taxon>
    </lineage>
</organism>
<dbReference type="AlphaFoldDB" id="A0A839K4H5"/>
<dbReference type="EMBL" id="JACEGA010000002">
    <property type="protein sequence ID" value="MBB2184784.1"/>
    <property type="molecule type" value="Genomic_DNA"/>
</dbReference>
<sequence length="235" mass="27285">MKLRELTEAQKQKYMSDITGITKNYDEMIHKINGLLLQYGDIHYKMTVDMLSVNYAREQKEALKMQLKNTNVTALDQIIATLKDTKEKYIKDIAPVTAITDPLELSFIEKELKVMKDSEVMDYYKENYLDSNITRLIEIEWKARHGYKDGKIMMELPKYSAVDPITNRVDQEIKAVVGLRQVADMMLCFQEPAADDSTKPVMIPWNTILQEVENRNKSTVVRVTIGDLYKYNISK</sequence>
<evidence type="ECO:0000313" key="2">
    <source>
        <dbReference type="Proteomes" id="UP000574276"/>
    </source>
</evidence>